<dbReference type="InterPro" id="IPR005224">
    <property type="entry name" value="SfsA"/>
</dbReference>
<name>A0A2R8A741_9RHOB</name>
<dbReference type="InterPro" id="IPR041465">
    <property type="entry name" value="SfsA_N"/>
</dbReference>
<evidence type="ECO:0000313" key="4">
    <source>
        <dbReference type="EMBL" id="SPF28005.1"/>
    </source>
</evidence>
<evidence type="ECO:0000259" key="3">
    <source>
        <dbReference type="Pfam" id="PF17746"/>
    </source>
</evidence>
<evidence type="ECO:0000313" key="5">
    <source>
        <dbReference type="Proteomes" id="UP000244932"/>
    </source>
</evidence>
<dbReference type="Pfam" id="PF17746">
    <property type="entry name" value="SfsA_N"/>
    <property type="match status" value="1"/>
</dbReference>
<protein>
    <recommendedName>
        <fullName evidence="1">Sugar fermentation stimulation protein homolog</fullName>
    </recommendedName>
</protein>
<reference evidence="4 5" key="1">
    <citation type="submission" date="2018-03" db="EMBL/GenBank/DDBJ databases">
        <authorList>
            <person name="Keele B.F."/>
        </authorList>
    </citation>
    <scope>NUCLEOTIDE SEQUENCE [LARGE SCALE GENOMIC DNA]</scope>
    <source>
        <strain evidence="4 5">CeCT 8812</strain>
    </source>
</reference>
<dbReference type="Gene3D" id="3.40.1350.60">
    <property type="match status" value="1"/>
</dbReference>
<sequence>MWVGSFRDSAAGMIFDPPLQPATLLRRYKRFLADVILEKTGQEVTVHCANPGKMIGVAEPESRIWVQPATNPNRKLQWSWLLTELADGHLAGIDTGVPNRIVAEALQDRRIPAFADWPDIQAEVRYGERSRIDFRLSRADGSVLWVEVKNVHLRRTGTLAEFPDSVTARGAKHLDELGTIVEGGAQAAMLYVIQRTDCDHVTVAADFDPVYAAAMARAAARGVEFYAMGTEISTEGIRLSVPYPVILPDPS</sequence>
<evidence type="ECO:0000259" key="2">
    <source>
        <dbReference type="Pfam" id="PF03749"/>
    </source>
</evidence>
<comment type="similarity">
    <text evidence="1">Belongs to the SfsA family.</text>
</comment>
<feature type="domain" description="SfsA N-terminal OB" evidence="3">
    <location>
        <begin position="25"/>
        <end position="93"/>
    </location>
</feature>
<dbReference type="GO" id="GO:0003677">
    <property type="term" value="F:DNA binding"/>
    <property type="evidence" value="ECO:0007669"/>
    <property type="project" value="InterPro"/>
</dbReference>
<organism evidence="4 5">
    <name type="scientific">Pontivivens insulae</name>
    <dbReference type="NCBI Taxonomy" id="1639689"/>
    <lineage>
        <taxon>Bacteria</taxon>
        <taxon>Pseudomonadati</taxon>
        <taxon>Pseudomonadota</taxon>
        <taxon>Alphaproteobacteria</taxon>
        <taxon>Rhodobacterales</taxon>
        <taxon>Paracoccaceae</taxon>
        <taxon>Pontivivens</taxon>
    </lineage>
</organism>
<dbReference type="AlphaFoldDB" id="A0A2R8A741"/>
<dbReference type="HAMAP" id="MF_00095">
    <property type="entry name" value="SfsA"/>
    <property type="match status" value="1"/>
</dbReference>
<dbReference type="NCBIfam" id="TIGR00230">
    <property type="entry name" value="sfsA"/>
    <property type="match status" value="1"/>
</dbReference>
<gene>
    <name evidence="1 4" type="primary">sfsA</name>
    <name evidence="4" type="ORF">POI8812_00302</name>
</gene>
<accession>A0A2R8A741</accession>
<dbReference type="Gene3D" id="2.40.50.580">
    <property type="match status" value="1"/>
</dbReference>
<dbReference type="InterPro" id="IPR040452">
    <property type="entry name" value="SfsA_C"/>
</dbReference>
<keyword evidence="5" id="KW-1185">Reference proteome</keyword>
<dbReference type="Proteomes" id="UP000244932">
    <property type="component" value="Unassembled WGS sequence"/>
</dbReference>
<dbReference type="Pfam" id="PF03749">
    <property type="entry name" value="SfsA"/>
    <property type="match status" value="1"/>
</dbReference>
<proteinExistence type="inferred from homology"/>
<dbReference type="PANTHER" id="PTHR30545:SF2">
    <property type="entry name" value="SUGAR FERMENTATION STIMULATION PROTEIN A"/>
    <property type="match status" value="1"/>
</dbReference>
<dbReference type="CDD" id="cd22359">
    <property type="entry name" value="SfsA-like_bacterial"/>
    <property type="match status" value="1"/>
</dbReference>
<evidence type="ECO:0000256" key="1">
    <source>
        <dbReference type="HAMAP-Rule" id="MF_00095"/>
    </source>
</evidence>
<feature type="domain" description="Sugar fermentation stimulation protein C-terminal" evidence="2">
    <location>
        <begin position="97"/>
        <end position="235"/>
    </location>
</feature>
<dbReference type="PANTHER" id="PTHR30545">
    <property type="entry name" value="SUGAR FERMENTATION STIMULATION PROTEIN A"/>
    <property type="match status" value="1"/>
</dbReference>
<dbReference type="EMBL" id="OMKW01000001">
    <property type="protein sequence ID" value="SPF28005.1"/>
    <property type="molecule type" value="Genomic_DNA"/>
</dbReference>